<evidence type="ECO:0000256" key="1">
    <source>
        <dbReference type="ARBA" id="ARBA00001954"/>
    </source>
</evidence>
<dbReference type="KEGG" id="pgu:PGUG_00053"/>
<comment type="catalytic activity">
    <reaction evidence="18">
        <text>N(6),N(6)-dimethyl-L-lysyl(36)-[histone H3] + 2 2-oxoglutarate + 2 O2 = L-lysyl(36)-[histone H3] + 2 formaldehyde + 2 succinate + 2 CO2</text>
        <dbReference type="Rhea" id="RHEA:42032"/>
        <dbReference type="Rhea" id="RHEA-COMP:9785"/>
        <dbReference type="Rhea" id="RHEA-COMP:9787"/>
        <dbReference type="ChEBI" id="CHEBI:15379"/>
        <dbReference type="ChEBI" id="CHEBI:16526"/>
        <dbReference type="ChEBI" id="CHEBI:16810"/>
        <dbReference type="ChEBI" id="CHEBI:16842"/>
        <dbReference type="ChEBI" id="CHEBI:29969"/>
        <dbReference type="ChEBI" id="CHEBI:30031"/>
        <dbReference type="ChEBI" id="CHEBI:61976"/>
        <dbReference type="EC" id="1.14.11.27"/>
    </reaction>
</comment>
<dbReference type="SMART" id="SM00558">
    <property type="entry name" value="JmjC"/>
    <property type="match status" value="1"/>
</dbReference>
<dbReference type="InterPro" id="IPR019786">
    <property type="entry name" value="Zinc_finger_PHD-type_CS"/>
</dbReference>
<proteinExistence type="inferred from homology"/>
<dbReference type="InterPro" id="IPR001965">
    <property type="entry name" value="Znf_PHD"/>
</dbReference>
<comment type="cofactor">
    <cofactor evidence="1">
        <name>Fe(2+)</name>
        <dbReference type="ChEBI" id="CHEBI:29033"/>
    </cofactor>
</comment>
<dbReference type="SUPFAM" id="SSF51197">
    <property type="entry name" value="Clavaminate synthase-like"/>
    <property type="match status" value="1"/>
</dbReference>
<evidence type="ECO:0000313" key="22">
    <source>
        <dbReference type="EMBL" id="EDK35955.2"/>
    </source>
</evidence>
<comment type="subcellular location">
    <subcellularLocation>
        <location evidence="3">Nucleus</location>
    </subcellularLocation>
</comment>
<evidence type="ECO:0000256" key="4">
    <source>
        <dbReference type="ARBA" id="ARBA00008037"/>
    </source>
</evidence>
<evidence type="ECO:0000256" key="17">
    <source>
        <dbReference type="ARBA" id="ARBA00031083"/>
    </source>
</evidence>
<evidence type="ECO:0000259" key="21">
    <source>
        <dbReference type="PROSITE" id="PS51184"/>
    </source>
</evidence>
<dbReference type="GO" id="GO:0140002">
    <property type="term" value="F:histone H3K4me3 reader activity"/>
    <property type="evidence" value="ECO:0007669"/>
    <property type="project" value="EnsemblFungi"/>
</dbReference>
<protein>
    <recommendedName>
        <fullName evidence="6">JmjC domain-containing histone demethylation protein 1</fullName>
        <ecNumber evidence="5">1.14.11.27</ecNumber>
    </recommendedName>
    <alternativeName>
        <fullName evidence="17">[Histone-H3]-lysine-36 demethylase 1</fullName>
    </alternativeName>
</protein>
<evidence type="ECO:0000256" key="19">
    <source>
        <dbReference type="PROSITE-ProRule" id="PRU00146"/>
    </source>
</evidence>
<dbReference type="GeneID" id="5129006"/>
<sequence>MSDKCTICNNKNESDDWIQCDICLDWFHTPCVRLSASDVKDLHSYHCVECARDHGPSVQRRKSKRTKTKIDYIALDQGEVFAVDKEVHPHLHKFLQYTPDASCIDITDELTADYALRTRLTKPVLVPRAASRGIGGMKFPQNPTDITIDYIAECVGDDEPVEVMDVLSQQGSGGWTMGRWRDYFKTEKSDRDRIRNVISLEISQVEGLGRDFVRPQMVRDLDILDTVWNDDVSGEKPQVSKYCLMSVSGSYTDFHIDFGGTSVYYTVCSGSKTFLMFPPTEHNLQLYESWCLEEHQNFMWFPEYTIGRKSRGKSSFATGGFAVTLSPGDLFIIPSGWIHAVHTPVDSIVIGGNFLTFMNLATQVRINQIERSTKVPPKFRFPQFNRVLWLAAAHLVFHSPTNLLPGPLKQHSDDDSIVGEPRDPIADNGSAQTAIHELYQHLCWHYELSKSNKVARASIPISTVGKDIPQFLSQLSQFSQPL</sequence>
<dbReference type="Pfam" id="PF17811">
    <property type="entry name" value="JHD"/>
    <property type="match status" value="1"/>
</dbReference>
<dbReference type="GO" id="GO:0005634">
    <property type="term" value="C:nucleus"/>
    <property type="evidence" value="ECO:0007669"/>
    <property type="project" value="UniProtKB-SubCell"/>
</dbReference>
<keyword evidence="10" id="KW-0156">Chromatin regulator</keyword>
<evidence type="ECO:0000256" key="11">
    <source>
        <dbReference type="ARBA" id="ARBA00022964"/>
    </source>
</evidence>
<keyword evidence="12" id="KW-0560">Oxidoreductase</keyword>
<dbReference type="Pfam" id="PF13621">
    <property type="entry name" value="Cupin_8"/>
    <property type="match status" value="1"/>
</dbReference>
<dbReference type="STRING" id="294746.A5D9U8"/>
<evidence type="ECO:0000313" key="23">
    <source>
        <dbReference type="Proteomes" id="UP000001997"/>
    </source>
</evidence>
<dbReference type="InterPro" id="IPR041070">
    <property type="entry name" value="JHD"/>
</dbReference>
<gene>
    <name evidence="22" type="ORF">PGUG_00053</name>
</gene>
<accession>A5D9U8</accession>
<evidence type="ECO:0000256" key="10">
    <source>
        <dbReference type="ARBA" id="ARBA00022853"/>
    </source>
</evidence>
<dbReference type="GO" id="GO:0032968">
    <property type="term" value="P:positive regulation of transcription elongation by RNA polymerase II"/>
    <property type="evidence" value="ECO:0007669"/>
    <property type="project" value="EnsemblFungi"/>
</dbReference>
<dbReference type="Gene3D" id="2.60.120.650">
    <property type="entry name" value="Cupin"/>
    <property type="match status" value="1"/>
</dbReference>
<dbReference type="InterPro" id="IPR003347">
    <property type="entry name" value="JmjC_dom"/>
</dbReference>
<evidence type="ECO:0000256" key="7">
    <source>
        <dbReference type="ARBA" id="ARBA00022723"/>
    </source>
</evidence>
<dbReference type="GO" id="GO:0140680">
    <property type="term" value="F:histone H3K36me/H3K36me2 demethylase activity"/>
    <property type="evidence" value="ECO:0007669"/>
    <property type="project" value="UniProtKB-EC"/>
</dbReference>
<dbReference type="InterPro" id="IPR041667">
    <property type="entry name" value="Cupin_8"/>
</dbReference>
<keyword evidence="15" id="KW-0804">Transcription</keyword>
<keyword evidence="8 19" id="KW-0863">Zinc-finger</keyword>
<reference evidence="22 23" key="1">
    <citation type="journal article" date="2009" name="Nature">
        <title>Evolution of pathogenicity and sexual reproduction in eight Candida genomes.</title>
        <authorList>
            <person name="Butler G."/>
            <person name="Rasmussen M.D."/>
            <person name="Lin M.F."/>
            <person name="Santos M.A."/>
            <person name="Sakthikumar S."/>
            <person name="Munro C.A."/>
            <person name="Rheinbay E."/>
            <person name="Grabherr M."/>
            <person name="Forche A."/>
            <person name="Reedy J.L."/>
            <person name="Agrafioti I."/>
            <person name="Arnaud M.B."/>
            <person name="Bates S."/>
            <person name="Brown A.J."/>
            <person name="Brunke S."/>
            <person name="Costanzo M.C."/>
            <person name="Fitzpatrick D.A."/>
            <person name="de Groot P.W."/>
            <person name="Harris D."/>
            <person name="Hoyer L.L."/>
            <person name="Hube B."/>
            <person name="Klis F.M."/>
            <person name="Kodira C."/>
            <person name="Lennard N."/>
            <person name="Logue M.E."/>
            <person name="Martin R."/>
            <person name="Neiman A.M."/>
            <person name="Nikolaou E."/>
            <person name="Quail M.A."/>
            <person name="Quinn J."/>
            <person name="Santos M.C."/>
            <person name="Schmitzberger F.F."/>
            <person name="Sherlock G."/>
            <person name="Shah P."/>
            <person name="Silverstein K.A."/>
            <person name="Skrzypek M.S."/>
            <person name="Soll D."/>
            <person name="Staggs R."/>
            <person name="Stansfield I."/>
            <person name="Stumpf M.P."/>
            <person name="Sudbery P.E."/>
            <person name="Srikantha T."/>
            <person name="Zeng Q."/>
            <person name="Berman J."/>
            <person name="Berriman M."/>
            <person name="Heitman J."/>
            <person name="Gow N.A."/>
            <person name="Lorenz M.C."/>
            <person name="Birren B.W."/>
            <person name="Kellis M."/>
            <person name="Cuomo C.A."/>
        </authorList>
    </citation>
    <scope>NUCLEOTIDE SEQUENCE [LARGE SCALE GENOMIC DNA]</scope>
    <source>
        <strain evidence="23">ATCC 6260 / CBS 566 / DSM 6381 / JCM 1539 / NBRC 10279 / NRRL Y-324</strain>
    </source>
</reference>
<keyword evidence="16" id="KW-0539">Nucleus</keyword>
<dbReference type="PROSITE" id="PS51184">
    <property type="entry name" value="JMJC"/>
    <property type="match status" value="1"/>
</dbReference>
<evidence type="ECO:0000256" key="13">
    <source>
        <dbReference type="ARBA" id="ARBA00023004"/>
    </source>
</evidence>
<dbReference type="eggNOG" id="KOG1633">
    <property type="taxonomic scope" value="Eukaryota"/>
</dbReference>
<feature type="domain" description="JmjC" evidence="21">
    <location>
        <begin position="203"/>
        <end position="371"/>
    </location>
</feature>
<dbReference type="EC" id="1.14.11.27" evidence="5"/>
<comment type="function">
    <text evidence="2">Histone demethylase that specifically demethylates 'Lys-36' of histone H3, thereby playing a central role in histone code.</text>
</comment>
<dbReference type="InParanoid" id="A5D9U8"/>
<dbReference type="RefSeq" id="XP_001486676.2">
    <property type="nucleotide sequence ID" value="XM_001486626.1"/>
</dbReference>
<dbReference type="EMBL" id="CH408155">
    <property type="protein sequence ID" value="EDK35955.2"/>
    <property type="molecule type" value="Genomic_DNA"/>
</dbReference>
<name>A5D9U8_PICGU</name>
<dbReference type="AlphaFoldDB" id="A5D9U8"/>
<dbReference type="InterPro" id="IPR050690">
    <property type="entry name" value="JHDM1_Histone_Demethylase"/>
</dbReference>
<evidence type="ECO:0000256" key="16">
    <source>
        <dbReference type="ARBA" id="ARBA00023242"/>
    </source>
</evidence>
<keyword evidence="14" id="KW-0805">Transcription regulation</keyword>
<evidence type="ECO:0000256" key="14">
    <source>
        <dbReference type="ARBA" id="ARBA00023015"/>
    </source>
</evidence>
<keyword evidence="13" id="KW-0408">Iron</keyword>
<evidence type="ECO:0000256" key="15">
    <source>
        <dbReference type="ARBA" id="ARBA00023163"/>
    </source>
</evidence>
<evidence type="ECO:0000256" key="3">
    <source>
        <dbReference type="ARBA" id="ARBA00004123"/>
    </source>
</evidence>
<dbReference type="HOGENOM" id="CLU_003540_6_2_1"/>
<dbReference type="VEuPathDB" id="FungiDB:PGUG_00053"/>
<dbReference type="InterPro" id="IPR019787">
    <property type="entry name" value="Znf_PHD-finger"/>
</dbReference>
<keyword evidence="11" id="KW-0223">Dioxygenase</keyword>
<dbReference type="Pfam" id="PF00628">
    <property type="entry name" value="PHD"/>
    <property type="match status" value="1"/>
</dbReference>
<dbReference type="PROSITE" id="PS50016">
    <property type="entry name" value="ZF_PHD_2"/>
    <property type="match status" value="1"/>
</dbReference>
<dbReference type="PROSITE" id="PS01359">
    <property type="entry name" value="ZF_PHD_1"/>
    <property type="match status" value="1"/>
</dbReference>
<dbReference type="GO" id="GO:0008270">
    <property type="term" value="F:zinc ion binding"/>
    <property type="evidence" value="ECO:0007669"/>
    <property type="project" value="UniProtKB-KW"/>
</dbReference>
<feature type="domain" description="PHD-type" evidence="20">
    <location>
        <begin position="2"/>
        <end position="53"/>
    </location>
</feature>
<dbReference type="OMA" id="SVYYTVC"/>
<evidence type="ECO:0000256" key="12">
    <source>
        <dbReference type="ARBA" id="ARBA00023002"/>
    </source>
</evidence>
<organism evidence="22 23">
    <name type="scientific">Meyerozyma guilliermondii (strain ATCC 6260 / CBS 566 / DSM 6381 / JCM 1539 / NBRC 10279 / NRRL Y-324)</name>
    <name type="common">Yeast</name>
    <name type="synonym">Candida guilliermondii</name>
    <dbReference type="NCBI Taxonomy" id="294746"/>
    <lineage>
        <taxon>Eukaryota</taxon>
        <taxon>Fungi</taxon>
        <taxon>Dikarya</taxon>
        <taxon>Ascomycota</taxon>
        <taxon>Saccharomycotina</taxon>
        <taxon>Pichiomycetes</taxon>
        <taxon>Debaryomycetaceae</taxon>
        <taxon>Meyerozyma</taxon>
    </lineage>
</organism>
<evidence type="ECO:0000256" key="8">
    <source>
        <dbReference type="ARBA" id="ARBA00022771"/>
    </source>
</evidence>
<dbReference type="FunCoup" id="A5D9U8">
    <property type="interactions" value="14"/>
</dbReference>
<dbReference type="PANTHER" id="PTHR23123">
    <property type="entry name" value="PHD/F-BOX CONTAINING PROTEIN"/>
    <property type="match status" value="1"/>
</dbReference>
<evidence type="ECO:0000256" key="9">
    <source>
        <dbReference type="ARBA" id="ARBA00022833"/>
    </source>
</evidence>
<evidence type="ECO:0000256" key="18">
    <source>
        <dbReference type="ARBA" id="ARBA00047915"/>
    </source>
</evidence>
<evidence type="ECO:0000256" key="5">
    <source>
        <dbReference type="ARBA" id="ARBA00013246"/>
    </source>
</evidence>
<evidence type="ECO:0000256" key="2">
    <source>
        <dbReference type="ARBA" id="ARBA00003909"/>
    </source>
</evidence>
<dbReference type="Proteomes" id="UP000001997">
    <property type="component" value="Unassembled WGS sequence"/>
</dbReference>
<keyword evidence="23" id="KW-1185">Reference proteome</keyword>
<evidence type="ECO:0000259" key="20">
    <source>
        <dbReference type="PROSITE" id="PS50016"/>
    </source>
</evidence>
<evidence type="ECO:0000256" key="6">
    <source>
        <dbReference type="ARBA" id="ARBA00015153"/>
    </source>
</evidence>
<dbReference type="InterPro" id="IPR011011">
    <property type="entry name" value="Znf_FYVE_PHD"/>
</dbReference>
<keyword evidence="7" id="KW-0479">Metal-binding</keyword>
<dbReference type="SUPFAM" id="SSF57903">
    <property type="entry name" value="FYVE/PHD zinc finger"/>
    <property type="match status" value="1"/>
</dbReference>
<dbReference type="OrthoDB" id="5876800at2759"/>
<keyword evidence="9" id="KW-0862">Zinc</keyword>
<comment type="similarity">
    <text evidence="4">Belongs to the JHDM1 histone demethylase family.</text>
</comment>
<dbReference type="SMART" id="SM00249">
    <property type="entry name" value="PHD"/>
    <property type="match status" value="1"/>
</dbReference>